<dbReference type="GO" id="GO:0004190">
    <property type="term" value="F:aspartic-type endopeptidase activity"/>
    <property type="evidence" value="ECO:0007669"/>
    <property type="project" value="InterPro"/>
</dbReference>
<evidence type="ECO:0000313" key="4">
    <source>
        <dbReference type="EMBL" id="KAI1704269.1"/>
    </source>
</evidence>
<keyword evidence="5" id="KW-1185">Reference proteome</keyword>
<comment type="similarity">
    <text evidence="1">Belongs to the peptidase A1 family.</text>
</comment>
<proteinExistence type="inferred from homology"/>
<dbReference type="GO" id="GO:0005764">
    <property type="term" value="C:lysosome"/>
    <property type="evidence" value="ECO:0007669"/>
    <property type="project" value="TreeGrafter"/>
</dbReference>
<name>A0AAD4MR93_9BILA</name>
<dbReference type="EMBL" id="JAKKPZ010000070">
    <property type="protein sequence ID" value="KAI1704269.1"/>
    <property type="molecule type" value="Genomic_DNA"/>
</dbReference>
<dbReference type="Gene3D" id="2.40.70.10">
    <property type="entry name" value="Acid Proteases"/>
    <property type="match status" value="2"/>
</dbReference>
<evidence type="ECO:0000313" key="5">
    <source>
        <dbReference type="Proteomes" id="UP001201812"/>
    </source>
</evidence>
<dbReference type="PANTHER" id="PTHR47966:SF8">
    <property type="entry name" value="ASPARTIC PROTEASE 1-RELATED"/>
    <property type="match status" value="1"/>
</dbReference>
<dbReference type="Proteomes" id="UP001201812">
    <property type="component" value="Unassembled WGS sequence"/>
</dbReference>
<accession>A0AAD4MR93</accession>
<gene>
    <name evidence="4" type="ORF">DdX_14391</name>
</gene>
<feature type="domain" description="Peptidase A1" evidence="3">
    <location>
        <begin position="180"/>
        <end position="543"/>
    </location>
</feature>
<reference evidence="4" key="1">
    <citation type="submission" date="2022-01" db="EMBL/GenBank/DDBJ databases">
        <title>Genome Sequence Resource for Two Populations of Ditylenchus destructor, the Migratory Endoparasitic Phytonematode.</title>
        <authorList>
            <person name="Zhang H."/>
            <person name="Lin R."/>
            <person name="Xie B."/>
        </authorList>
    </citation>
    <scope>NUCLEOTIDE SEQUENCE</scope>
    <source>
        <strain evidence="4">BazhouSP</strain>
    </source>
</reference>
<dbReference type="SUPFAM" id="SSF50630">
    <property type="entry name" value="Acid proteases"/>
    <property type="match status" value="1"/>
</dbReference>
<organism evidence="4 5">
    <name type="scientific">Ditylenchus destructor</name>
    <dbReference type="NCBI Taxonomy" id="166010"/>
    <lineage>
        <taxon>Eukaryota</taxon>
        <taxon>Metazoa</taxon>
        <taxon>Ecdysozoa</taxon>
        <taxon>Nematoda</taxon>
        <taxon>Chromadorea</taxon>
        <taxon>Rhabditida</taxon>
        <taxon>Tylenchina</taxon>
        <taxon>Tylenchomorpha</taxon>
        <taxon>Sphaerularioidea</taxon>
        <taxon>Anguinidae</taxon>
        <taxon>Anguininae</taxon>
        <taxon>Ditylenchus</taxon>
    </lineage>
</organism>
<dbReference type="InterPro" id="IPR001461">
    <property type="entry name" value="Aspartic_peptidase_A1"/>
</dbReference>
<sequence length="553" mass="62673">MKIKFPLRGIGRALEAGRNQTSTGLFGNPLLSSPRGFDQLASQVEQKSMALVQQIIEKDMRPSRTENLASPSTKTTVAMVDDLSNEICCGADLTECTRSMHCDPAFGEAAERSMRKYTGLVETITRHYPPVSRQSRGASLLIGLLNTTETQHFSISFNIECFWKGSFPSPITYGSRDRGFYTKIYVGSPPQQFNVKVDLWMETKIFLVDSASQLVGIDDFYGTLLSRKHRFNTSASSSFELISKYSSQPELCRQSETSDKDESDSDELPKRAKTLPIYRTTFSEGSDLVSLGSYGTIDPARLKMIVVNGTSEWFLYEPFDGILGLASQDNQNFDNSQDTIRAIGREFGYTKWTLWFNMNALGNGVSKLTFGDLDTKHCTLDTWKWVPRANRSSEWSYVSLTWNGWDWNEVPLHSIKTEGRPPKLVKRKLSIENKEGDIQVTNDLLEFFTEPNMAKKQRGKHVVDCNLTKAADVIFIIGDEFNPVELVLKGDDYITYDKDADACVLALFVLSSENPYTPIELPRRFLRNHCIAYDFEKDSIGFADYNKYFFRDM</sequence>
<dbReference type="Pfam" id="PF00026">
    <property type="entry name" value="Asp"/>
    <property type="match status" value="2"/>
</dbReference>
<dbReference type="InterPro" id="IPR021109">
    <property type="entry name" value="Peptidase_aspartic_dom_sf"/>
</dbReference>
<dbReference type="InterPro" id="IPR033121">
    <property type="entry name" value="PEPTIDASE_A1"/>
</dbReference>
<dbReference type="PANTHER" id="PTHR47966">
    <property type="entry name" value="BETA-SITE APP-CLEAVING ENZYME, ISOFORM A-RELATED"/>
    <property type="match status" value="1"/>
</dbReference>
<dbReference type="GO" id="GO:0006508">
    <property type="term" value="P:proteolysis"/>
    <property type="evidence" value="ECO:0007669"/>
    <property type="project" value="InterPro"/>
</dbReference>
<evidence type="ECO:0000256" key="1">
    <source>
        <dbReference type="ARBA" id="ARBA00007447"/>
    </source>
</evidence>
<evidence type="ECO:0000256" key="2">
    <source>
        <dbReference type="SAM" id="MobiDB-lite"/>
    </source>
</evidence>
<dbReference type="AlphaFoldDB" id="A0AAD4MR93"/>
<dbReference type="PROSITE" id="PS51767">
    <property type="entry name" value="PEPTIDASE_A1"/>
    <property type="match status" value="1"/>
</dbReference>
<comment type="caution">
    <text evidence="4">The sequence shown here is derived from an EMBL/GenBank/DDBJ whole genome shotgun (WGS) entry which is preliminary data.</text>
</comment>
<protein>
    <submittedName>
        <fullName evidence="4">Mitochondrial intermediate peptidase</fullName>
    </submittedName>
</protein>
<feature type="region of interest" description="Disordered" evidence="2">
    <location>
        <begin position="250"/>
        <end position="270"/>
    </location>
</feature>
<evidence type="ECO:0000259" key="3">
    <source>
        <dbReference type="PROSITE" id="PS51767"/>
    </source>
</evidence>